<sequence length="214" mass="23735">MTQHGIHTGIRHLLLTAFLSLSSLNAVAQETSWKDGGMLFTIGAGYEHMPDAYSPQGIAFDISARFYTSERLFWEINGHWGSHSGNKDVMQKGRPFSIHDERNCLLAATGPGYEVLQTGNRFFDVYVKALIGYGAKKAEYDRYEPLPPYESSGIIVEDGRITLGSSDSRKGIAAVFGIGADLRSKRWTLTPSVNAIYVGRKWNIAPMIAVGYFY</sequence>
<name>A0AC61QPK1_9BACT</name>
<reference evidence="1" key="1">
    <citation type="submission" date="2019-04" db="EMBL/GenBank/DDBJ databases">
        <title>Microbes associate with the intestines of laboratory mice.</title>
        <authorList>
            <person name="Navarre W."/>
            <person name="Wong E."/>
            <person name="Huang K."/>
            <person name="Tropini C."/>
            <person name="Ng K."/>
            <person name="Yu B."/>
        </authorList>
    </citation>
    <scope>NUCLEOTIDE SEQUENCE</scope>
    <source>
        <strain evidence="1">NM73_A23</strain>
    </source>
</reference>
<organism evidence="1 2">
    <name type="scientific">Palleniella muris</name>
    <dbReference type="NCBI Taxonomy" id="3038145"/>
    <lineage>
        <taxon>Bacteria</taxon>
        <taxon>Pseudomonadati</taxon>
        <taxon>Bacteroidota</taxon>
        <taxon>Bacteroidia</taxon>
        <taxon>Bacteroidales</taxon>
        <taxon>Prevotellaceae</taxon>
        <taxon>Palleniella</taxon>
    </lineage>
</organism>
<accession>A0AC61QPK1</accession>
<dbReference type="Proteomes" id="UP000308886">
    <property type="component" value="Unassembled WGS sequence"/>
</dbReference>
<gene>
    <name evidence="1" type="ORF">E5358_08355</name>
</gene>
<proteinExistence type="predicted"/>
<evidence type="ECO:0000313" key="1">
    <source>
        <dbReference type="EMBL" id="TGX82062.1"/>
    </source>
</evidence>
<protein>
    <submittedName>
        <fullName evidence="1">Uncharacterized protein</fullName>
    </submittedName>
</protein>
<keyword evidence="2" id="KW-1185">Reference proteome</keyword>
<evidence type="ECO:0000313" key="2">
    <source>
        <dbReference type="Proteomes" id="UP000308886"/>
    </source>
</evidence>
<dbReference type="EMBL" id="SRZC01000012">
    <property type="protein sequence ID" value="TGX82062.1"/>
    <property type="molecule type" value="Genomic_DNA"/>
</dbReference>
<comment type="caution">
    <text evidence="1">The sequence shown here is derived from an EMBL/GenBank/DDBJ whole genome shotgun (WGS) entry which is preliminary data.</text>
</comment>